<keyword evidence="9 12" id="KW-0472">Membrane</keyword>
<keyword evidence="8 12" id="KW-1133">Transmembrane helix</keyword>
<keyword evidence="2" id="KW-0813">Transport</keyword>
<name>A0A095XY49_9CORY</name>
<comment type="subcellular location">
    <subcellularLocation>
        <location evidence="1">Cell inner membrane</location>
        <topology evidence="1">Multi-pass membrane protein</topology>
    </subcellularLocation>
</comment>
<feature type="transmembrane region" description="Helical" evidence="12">
    <location>
        <begin position="63"/>
        <end position="89"/>
    </location>
</feature>
<feature type="domain" description="ABC transmembrane type-1" evidence="14">
    <location>
        <begin position="31"/>
        <end position="310"/>
    </location>
</feature>
<evidence type="ECO:0000256" key="9">
    <source>
        <dbReference type="ARBA" id="ARBA00023136"/>
    </source>
</evidence>
<proteinExistence type="inferred from homology"/>
<keyword evidence="6" id="KW-0547">Nucleotide-binding</keyword>
<feature type="transmembrane region" description="Helical" evidence="12">
    <location>
        <begin position="168"/>
        <end position="185"/>
    </location>
</feature>
<keyword evidence="7" id="KW-0067">ATP-binding</keyword>
<feature type="transmembrane region" description="Helical" evidence="12">
    <location>
        <begin position="28"/>
        <end position="51"/>
    </location>
</feature>
<feature type="transmembrane region" description="Helical" evidence="12">
    <location>
        <begin position="249"/>
        <end position="272"/>
    </location>
</feature>
<protein>
    <recommendedName>
        <fullName evidence="17">ABC transporter</fullName>
    </recommendedName>
</protein>
<gene>
    <name evidence="15" type="ORF">HMPREF1650_12305</name>
</gene>
<evidence type="ECO:0000313" key="15">
    <source>
        <dbReference type="EMBL" id="KGF15135.1"/>
    </source>
</evidence>
<evidence type="ECO:0000259" key="13">
    <source>
        <dbReference type="PROSITE" id="PS50893"/>
    </source>
</evidence>
<dbReference type="SMART" id="SM00382">
    <property type="entry name" value="AAA"/>
    <property type="match status" value="1"/>
</dbReference>
<dbReference type="GO" id="GO:0016887">
    <property type="term" value="F:ATP hydrolysis activity"/>
    <property type="evidence" value="ECO:0007669"/>
    <property type="project" value="InterPro"/>
</dbReference>
<dbReference type="CDD" id="cd18551">
    <property type="entry name" value="ABC_6TM_LmrA_like"/>
    <property type="match status" value="1"/>
</dbReference>
<reference evidence="15 16" key="1">
    <citation type="submission" date="2014-07" db="EMBL/GenBank/DDBJ databases">
        <authorList>
            <person name="McCorrison J."/>
            <person name="Sanka R."/>
            <person name="Torralba M."/>
            <person name="Gillis M."/>
            <person name="Haft D.H."/>
            <person name="Methe B."/>
            <person name="Sutton G."/>
            <person name="Nelson K.E."/>
        </authorList>
    </citation>
    <scope>NUCLEOTIDE SEQUENCE [LARGE SCALE GENOMIC DNA]</scope>
    <source>
        <strain evidence="15 16">DNF00450</strain>
    </source>
</reference>
<dbReference type="InterPro" id="IPR003439">
    <property type="entry name" value="ABC_transporter-like_ATP-bd"/>
</dbReference>
<dbReference type="RefSeq" id="WP_035123695.1">
    <property type="nucleotide sequence ID" value="NZ_JRNE01000082.1"/>
</dbReference>
<evidence type="ECO:0000256" key="11">
    <source>
        <dbReference type="SAM" id="MobiDB-lite"/>
    </source>
</evidence>
<evidence type="ECO:0008006" key="17">
    <source>
        <dbReference type="Google" id="ProtNLM"/>
    </source>
</evidence>
<dbReference type="FunFam" id="3.40.50.300:FF:000221">
    <property type="entry name" value="Multidrug ABC transporter ATP-binding protein"/>
    <property type="match status" value="1"/>
</dbReference>
<dbReference type="Gene3D" id="3.40.50.300">
    <property type="entry name" value="P-loop containing nucleotide triphosphate hydrolases"/>
    <property type="match status" value="1"/>
</dbReference>
<dbReference type="GO" id="GO:0015421">
    <property type="term" value="F:ABC-type oligopeptide transporter activity"/>
    <property type="evidence" value="ECO:0007669"/>
    <property type="project" value="TreeGrafter"/>
</dbReference>
<dbReference type="EMBL" id="JRNE01000082">
    <property type="protein sequence ID" value="KGF15135.1"/>
    <property type="molecule type" value="Genomic_DNA"/>
</dbReference>
<sequence>MTNSSPTPRLTLRRGVGILREHVRESRAALVAVVALSVIGALTSLVQPVLVNRIIDSVGAGSALAPFIVGLVAVVLLTSVVGAAQQYLLGRTAESMVRSLRHALLDRLLRLPASTYGRHRTGDLVSRVAADTDSVRTALTGGIVDALGGVLIIVGSAAAMIWYDPVLFAVALAVLTGAAITVAAASGKIQELSRRVSESTGAMSSGVERALSAIVAVRTAGATESEAASLKADADRAWRASLRSVRLEAFLWPMSGLAIQIAFLMVLGLGGARVAAGELSVADLMAFLMFLFMLMMPIGQLFGAITSVAAALGALARIDQVMAESTEDAADSPVPGAAPDLSGAVPAVEFDDVVFSHDDEREPAGRTPGPGEPGTPDESAAPRGPHDRVLDGVTFAADAGRTTALVGPSGAGKSTILALIERLHDPRHGVVRVGGADVRDLDRVELRSHIAYVEQSVPILAGTIRSNLTLGLGDVADDRCRDALAAVNLLDRIDAHDDGLDATVGDRGIGLSGGERQRLAIARALLADRPILLLDEPTASLDSRNERALQEAIGTASRRRTVIIVAHRLATVADADQIVVVDAGRVRATGTHAELMESSALYRDLARDQLLS</sequence>
<evidence type="ECO:0000256" key="12">
    <source>
        <dbReference type="SAM" id="Phobius"/>
    </source>
</evidence>
<comment type="caution">
    <text evidence="15">The sequence shown here is derived from an EMBL/GenBank/DDBJ whole genome shotgun (WGS) entry which is preliminary data.</text>
</comment>
<evidence type="ECO:0000256" key="4">
    <source>
        <dbReference type="ARBA" id="ARBA00022519"/>
    </source>
</evidence>
<evidence type="ECO:0000256" key="8">
    <source>
        <dbReference type="ARBA" id="ARBA00022989"/>
    </source>
</evidence>
<dbReference type="SUPFAM" id="SSF90123">
    <property type="entry name" value="ABC transporter transmembrane region"/>
    <property type="match status" value="1"/>
</dbReference>
<organism evidence="15 16">
    <name type="scientific">Corynebacterium freneyi DNF00450</name>
    <dbReference type="NCBI Taxonomy" id="1287475"/>
    <lineage>
        <taxon>Bacteria</taxon>
        <taxon>Bacillati</taxon>
        <taxon>Actinomycetota</taxon>
        <taxon>Actinomycetes</taxon>
        <taxon>Mycobacteriales</taxon>
        <taxon>Corynebacteriaceae</taxon>
        <taxon>Corynebacterium</taxon>
    </lineage>
</organism>
<keyword evidence="3" id="KW-1003">Cell membrane</keyword>
<dbReference type="eggNOG" id="COG1132">
    <property type="taxonomic scope" value="Bacteria"/>
</dbReference>
<keyword evidence="5 12" id="KW-0812">Transmembrane</keyword>
<comment type="similarity">
    <text evidence="10">Belongs to the ABC transporter superfamily. Siderophore-Fe(3+) uptake transporter (SIUT) (TC 3.A.1.21) family.</text>
</comment>
<feature type="compositionally biased region" description="Low complexity" evidence="11">
    <location>
        <begin position="365"/>
        <end position="378"/>
    </location>
</feature>
<evidence type="ECO:0000256" key="1">
    <source>
        <dbReference type="ARBA" id="ARBA00004429"/>
    </source>
</evidence>
<evidence type="ECO:0000259" key="14">
    <source>
        <dbReference type="PROSITE" id="PS50929"/>
    </source>
</evidence>
<dbReference type="PROSITE" id="PS00211">
    <property type="entry name" value="ABC_TRANSPORTER_1"/>
    <property type="match status" value="1"/>
</dbReference>
<evidence type="ECO:0000256" key="6">
    <source>
        <dbReference type="ARBA" id="ARBA00022741"/>
    </source>
</evidence>
<dbReference type="PANTHER" id="PTHR43394:SF1">
    <property type="entry name" value="ATP-BINDING CASSETTE SUB-FAMILY B MEMBER 10, MITOCHONDRIAL"/>
    <property type="match status" value="1"/>
</dbReference>
<feature type="domain" description="ABC transporter" evidence="13">
    <location>
        <begin position="348"/>
        <end position="608"/>
    </location>
</feature>
<dbReference type="Pfam" id="PF00664">
    <property type="entry name" value="ABC_membrane"/>
    <property type="match status" value="1"/>
</dbReference>
<dbReference type="PROSITE" id="PS50893">
    <property type="entry name" value="ABC_TRANSPORTER_2"/>
    <property type="match status" value="1"/>
</dbReference>
<dbReference type="Gene3D" id="1.20.1560.10">
    <property type="entry name" value="ABC transporter type 1, transmembrane domain"/>
    <property type="match status" value="1"/>
</dbReference>
<dbReference type="PROSITE" id="PS50929">
    <property type="entry name" value="ABC_TM1F"/>
    <property type="match status" value="1"/>
</dbReference>
<evidence type="ECO:0000256" key="5">
    <source>
        <dbReference type="ARBA" id="ARBA00022692"/>
    </source>
</evidence>
<dbReference type="GO" id="GO:0005886">
    <property type="term" value="C:plasma membrane"/>
    <property type="evidence" value="ECO:0007669"/>
    <property type="project" value="UniProtKB-SubCell"/>
</dbReference>
<feature type="transmembrane region" description="Helical" evidence="12">
    <location>
        <begin position="284"/>
        <end position="312"/>
    </location>
</feature>
<evidence type="ECO:0000256" key="2">
    <source>
        <dbReference type="ARBA" id="ARBA00022448"/>
    </source>
</evidence>
<dbReference type="PANTHER" id="PTHR43394">
    <property type="entry name" value="ATP-DEPENDENT PERMEASE MDL1, MITOCHONDRIAL"/>
    <property type="match status" value="1"/>
</dbReference>
<dbReference type="Pfam" id="PF00005">
    <property type="entry name" value="ABC_tran"/>
    <property type="match status" value="1"/>
</dbReference>
<dbReference type="InterPro" id="IPR039421">
    <property type="entry name" value="Type_1_exporter"/>
</dbReference>
<dbReference type="InterPro" id="IPR017871">
    <property type="entry name" value="ABC_transporter-like_CS"/>
</dbReference>
<evidence type="ECO:0000256" key="3">
    <source>
        <dbReference type="ARBA" id="ARBA00022475"/>
    </source>
</evidence>
<dbReference type="InterPro" id="IPR036640">
    <property type="entry name" value="ABC1_TM_sf"/>
</dbReference>
<dbReference type="InterPro" id="IPR003593">
    <property type="entry name" value="AAA+_ATPase"/>
</dbReference>
<dbReference type="Proteomes" id="UP000029548">
    <property type="component" value="Unassembled WGS sequence"/>
</dbReference>
<dbReference type="InterPro" id="IPR027417">
    <property type="entry name" value="P-loop_NTPase"/>
</dbReference>
<evidence type="ECO:0000256" key="7">
    <source>
        <dbReference type="ARBA" id="ARBA00022840"/>
    </source>
</evidence>
<keyword evidence="4" id="KW-0997">Cell inner membrane</keyword>
<dbReference type="SUPFAM" id="SSF52540">
    <property type="entry name" value="P-loop containing nucleoside triphosphate hydrolases"/>
    <property type="match status" value="1"/>
</dbReference>
<evidence type="ECO:0000313" key="16">
    <source>
        <dbReference type="Proteomes" id="UP000029548"/>
    </source>
</evidence>
<dbReference type="AlphaFoldDB" id="A0A095XY49"/>
<feature type="region of interest" description="Disordered" evidence="11">
    <location>
        <begin position="359"/>
        <end position="388"/>
    </location>
</feature>
<feature type="transmembrane region" description="Helical" evidence="12">
    <location>
        <begin position="143"/>
        <end position="162"/>
    </location>
</feature>
<dbReference type="GO" id="GO:0005524">
    <property type="term" value="F:ATP binding"/>
    <property type="evidence" value="ECO:0007669"/>
    <property type="project" value="UniProtKB-KW"/>
</dbReference>
<dbReference type="InterPro" id="IPR011527">
    <property type="entry name" value="ABC1_TM_dom"/>
</dbReference>
<accession>A0A095XY49</accession>
<evidence type="ECO:0000256" key="10">
    <source>
        <dbReference type="ARBA" id="ARBA00023455"/>
    </source>
</evidence>